<evidence type="ECO:0000256" key="7">
    <source>
        <dbReference type="ARBA" id="ARBA00023015"/>
    </source>
</evidence>
<dbReference type="EMBL" id="CH991556">
    <property type="protein sequence ID" value="EDQ88178.1"/>
    <property type="molecule type" value="Genomic_DNA"/>
</dbReference>
<dbReference type="GO" id="GO:0010181">
    <property type="term" value="F:FMN binding"/>
    <property type="evidence" value="ECO:0007669"/>
    <property type="project" value="InterPro"/>
</dbReference>
<dbReference type="AlphaFoldDB" id="A9V3F5"/>
<keyword evidence="6" id="KW-0560">Oxidoreductase</keyword>
<evidence type="ECO:0000256" key="9">
    <source>
        <dbReference type="ARBA" id="ARBA00023242"/>
    </source>
</evidence>
<dbReference type="SUPFAM" id="SSF51905">
    <property type="entry name" value="FAD/NAD(P)-binding domain"/>
    <property type="match status" value="1"/>
</dbReference>
<evidence type="ECO:0000256" key="8">
    <source>
        <dbReference type="ARBA" id="ARBA00023163"/>
    </source>
</evidence>
<feature type="region of interest" description="Disordered" evidence="11">
    <location>
        <begin position="173"/>
        <end position="215"/>
    </location>
</feature>
<dbReference type="Pfam" id="PF10018">
    <property type="entry name" value="Med4"/>
    <property type="match status" value="1"/>
</dbReference>
<dbReference type="GeneID" id="5892498"/>
<evidence type="ECO:0000259" key="12">
    <source>
        <dbReference type="Pfam" id="PF00890"/>
    </source>
</evidence>
<sequence length="938" mass="99927">MAVRQLREAFEGFETSLSSLVAASRPLATDVDESNQEAVKMAVEELLSKQTELTQAARHVDAITAMRTRIEKRKTRLAELKQRSSRLVAELQASALQIETLMDQADKKLEDANHAMSAALPPEQVVDYAYRLAMARSINAPFGWNYAGRHERPFPTELQLKAGKLVEFAGVPPVKATKPKDQDTGKTTAKDEEPSVSKAAARTAEQAAGDDEGALPLTVRQVAFLTHECTHPHADAHAHAPGGPPSKRVKPEPALSDSDALSDASSAVTQLPNEDLLRRLAEEVEQEEETPMPNPTASGPAKAPEPTAAPLEAMQNTHDTGVKQEEEPNAEEPTEHVELVMTVVPPMIRHLGTRLGAAAAERTAATGWRLAGAMYPSPVLLASLLAMSSFTAAAGAASSSSTIVPQAHVAVIGGGLAGLAATIEAQRNGARVTLVEKEARIGGNSAKATSGMNGVHSRAQRLAESQDSVQTFVNDTLRAGRGLCNEALVDVLAQHSGEAVDFVESFGVQLDVLSQLGGHSFARTHREANTPEGRPKPVGFDIVAALRGHVETLAQLGLVHIATSSRVAGLSRAHAMPTESNGAAMGRGQFQVNIETAVGESTARMAQATPLLADAVVLATGGYSSSASKLHEHAPWLEDLATTNGPWAQGEGLDLGLSLGGMTEHLDKVQVHPTGFVDPTNPAARTLFLAPEALRGAGALLLNNMGHRFVDELAPRDTVTGSIWRYASYDTDSENLDDPATPVHEQRPTDAEAFLVMNKAAIKKFGPSAFSFYSKVKKFFTEVSGTTGLAEYINGVNQERQYPIHVEERIVRDTIEAYNRAAEHDFADAFEKQTFPVNYNMAVSFGDHPLFVARIKPVVHYTMGGLRVSPEGQLLDTHNQTIDGVFAAGEVSSGVHGANRLAGNSLLECVVFGRLAGQGAAAAATKATADLRHAHDEL</sequence>
<evidence type="ECO:0000256" key="11">
    <source>
        <dbReference type="SAM" id="MobiDB-lite"/>
    </source>
</evidence>
<dbReference type="Gene3D" id="3.50.50.60">
    <property type="entry name" value="FAD/NAD(P)-binding domain"/>
    <property type="match status" value="1"/>
</dbReference>
<keyword evidence="4" id="KW-0285">Flavoprotein</keyword>
<dbReference type="GO" id="GO:0003712">
    <property type="term" value="F:transcription coregulator activity"/>
    <property type="evidence" value="ECO:0007669"/>
    <property type="project" value="InterPro"/>
</dbReference>
<keyword evidence="8" id="KW-0804">Transcription</keyword>
<comment type="subcellular location">
    <subcellularLocation>
        <location evidence="2">Nucleus</location>
    </subcellularLocation>
</comment>
<gene>
    <name evidence="13" type="ORF">MONBRDRAFT_37712</name>
</gene>
<dbReference type="InterPro" id="IPR036188">
    <property type="entry name" value="FAD/NAD-bd_sf"/>
</dbReference>
<evidence type="ECO:0000256" key="4">
    <source>
        <dbReference type="ARBA" id="ARBA00022630"/>
    </source>
</evidence>
<dbReference type="InterPro" id="IPR050315">
    <property type="entry name" value="FAD-oxidoreductase_2"/>
</dbReference>
<proteinExistence type="inferred from homology"/>
<keyword evidence="5" id="KW-0274">FAD</keyword>
<protein>
    <recommendedName>
        <fullName evidence="12">FAD-dependent oxidoreductase 2 FAD-binding domain-containing protein</fullName>
    </recommendedName>
</protein>
<feature type="coiled-coil region" evidence="10">
    <location>
        <begin position="63"/>
        <end position="108"/>
    </location>
</feature>
<dbReference type="NCBIfam" id="TIGR01813">
    <property type="entry name" value="flavo_cyto_c"/>
    <property type="match status" value="1"/>
</dbReference>
<dbReference type="GO" id="GO:0006357">
    <property type="term" value="P:regulation of transcription by RNA polymerase II"/>
    <property type="evidence" value="ECO:0007669"/>
    <property type="project" value="InterPro"/>
</dbReference>
<comment type="similarity">
    <text evidence="3">Belongs to the Mediator complex subunit 4 family.</text>
</comment>
<feature type="compositionally biased region" description="Low complexity" evidence="11">
    <location>
        <begin position="254"/>
        <end position="267"/>
    </location>
</feature>
<organism evidence="13 14">
    <name type="scientific">Monosiga brevicollis</name>
    <name type="common">Choanoflagellate</name>
    <dbReference type="NCBI Taxonomy" id="81824"/>
    <lineage>
        <taxon>Eukaryota</taxon>
        <taxon>Choanoflagellata</taxon>
        <taxon>Craspedida</taxon>
        <taxon>Salpingoecidae</taxon>
        <taxon>Monosiga</taxon>
    </lineage>
</organism>
<dbReference type="Gene3D" id="3.90.700.10">
    <property type="entry name" value="Succinate dehydrogenase/fumarate reductase flavoprotein, catalytic domain"/>
    <property type="match status" value="1"/>
</dbReference>
<dbReference type="Proteomes" id="UP000001357">
    <property type="component" value="Unassembled WGS sequence"/>
</dbReference>
<dbReference type="InterPro" id="IPR027477">
    <property type="entry name" value="Succ_DH/fumarate_Rdtase_cat_sf"/>
</dbReference>
<dbReference type="SUPFAM" id="SSF56425">
    <property type="entry name" value="Succinate dehydrogenase/fumarate reductase flavoprotein, catalytic domain"/>
    <property type="match status" value="1"/>
</dbReference>
<feature type="region of interest" description="Disordered" evidence="11">
    <location>
        <begin position="233"/>
        <end position="307"/>
    </location>
</feature>
<dbReference type="InterPro" id="IPR003953">
    <property type="entry name" value="FAD-dep_OxRdtase_2_FAD-bd"/>
</dbReference>
<dbReference type="RefSeq" id="XP_001747254.1">
    <property type="nucleotide sequence ID" value="XM_001747202.1"/>
</dbReference>
<keyword evidence="14" id="KW-1185">Reference proteome</keyword>
<evidence type="ECO:0000256" key="5">
    <source>
        <dbReference type="ARBA" id="ARBA00022827"/>
    </source>
</evidence>
<dbReference type="GO" id="GO:0016156">
    <property type="term" value="F:fumarate reductase (NADH) activity"/>
    <property type="evidence" value="ECO:0000318"/>
    <property type="project" value="GO_Central"/>
</dbReference>
<dbReference type="InterPro" id="IPR019258">
    <property type="entry name" value="Mediator_Med4"/>
</dbReference>
<evidence type="ECO:0000256" key="2">
    <source>
        <dbReference type="ARBA" id="ARBA00004123"/>
    </source>
</evidence>
<dbReference type="Pfam" id="PF00890">
    <property type="entry name" value="FAD_binding_2"/>
    <property type="match status" value="1"/>
</dbReference>
<keyword evidence="9" id="KW-0539">Nucleus</keyword>
<accession>A9V3F5</accession>
<feature type="domain" description="FAD-dependent oxidoreductase 2 FAD-binding" evidence="12">
    <location>
        <begin position="409"/>
        <end position="906"/>
    </location>
</feature>
<evidence type="ECO:0000313" key="13">
    <source>
        <dbReference type="EMBL" id="EDQ88178.1"/>
    </source>
</evidence>
<evidence type="ECO:0000256" key="6">
    <source>
        <dbReference type="ARBA" id="ARBA00023002"/>
    </source>
</evidence>
<dbReference type="GO" id="GO:0005737">
    <property type="term" value="C:cytoplasm"/>
    <property type="evidence" value="ECO:0000318"/>
    <property type="project" value="GO_Central"/>
</dbReference>
<name>A9V3F5_MONBE</name>
<feature type="compositionally biased region" description="Basic and acidic residues" evidence="11">
    <location>
        <begin position="178"/>
        <end position="195"/>
    </location>
</feature>
<evidence type="ECO:0000256" key="1">
    <source>
        <dbReference type="ARBA" id="ARBA00001974"/>
    </source>
</evidence>
<dbReference type="GO" id="GO:0016592">
    <property type="term" value="C:mediator complex"/>
    <property type="evidence" value="ECO:0007669"/>
    <property type="project" value="InterPro"/>
</dbReference>
<keyword evidence="10" id="KW-0175">Coiled coil</keyword>
<dbReference type="PANTHER" id="PTHR43400">
    <property type="entry name" value="FUMARATE REDUCTASE"/>
    <property type="match status" value="1"/>
</dbReference>
<dbReference type="STRING" id="81824.A9V3F5"/>
<dbReference type="PANTHER" id="PTHR43400:SF7">
    <property type="entry name" value="FAD-DEPENDENT OXIDOREDUCTASE 2 FAD BINDING DOMAIN-CONTAINING PROTEIN"/>
    <property type="match status" value="1"/>
</dbReference>
<dbReference type="InterPro" id="IPR010960">
    <property type="entry name" value="Flavocytochrome_c"/>
</dbReference>
<reference evidence="13 14" key="1">
    <citation type="journal article" date="2008" name="Nature">
        <title>The genome of the choanoflagellate Monosiga brevicollis and the origin of metazoans.</title>
        <authorList>
            <consortium name="JGI Sequencing"/>
            <person name="King N."/>
            <person name="Westbrook M.J."/>
            <person name="Young S.L."/>
            <person name="Kuo A."/>
            <person name="Abedin M."/>
            <person name="Chapman J."/>
            <person name="Fairclough S."/>
            <person name="Hellsten U."/>
            <person name="Isogai Y."/>
            <person name="Letunic I."/>
            <person name="Marr M."/>
            <person name="Pincus D."/>
            <person name="Putnam N."/>
            <person name="Rokas A."/>
            <person name="Wright K.J."/>
            <person name="Zuzow R."/>
            <person name="Dirks W."/>
            <person name="Good M."/>
            <person name="Goodstein D."/>
            <person name="Lemons D."/>
            <person name="Li W."/>
            <person name="Lyons J.B."/>
            <person name="Morris A."/>
            <person name="Nichols S."/>
            <person name="Richter D.J."/>
            <person name="Salamov A."/>
            <person name="Bork P."/>
            <person name="Lim W.A."/>
            <person name="Manning G."/>
            <person name="Miller W.T."/>
            <person name="McGinnis W."/>
            <person name="Shapiro H."/>
            <person name="Tjian R."/>
            <person name="Grigoriev I.V."/>
            <person name="Rokhsar D."/>
        </authorList>
    </citation>
    <scope>NUCLEOTIDE SEQUENCE [LARGE SCALE GENOMIC DNA]</scope>
    <source>
        <strain evidence="14">MX1 / ATCC 50154</strain>
    </source>
</reference>
<evidence type="ECO:0000313" key="14">
    <source>
        <dbReference type="Proteomes" id="UP000001357"/>
    </source>
</evidence>
<evidence type="ECO:0000256" key="3">
    <source>
        <dbReference type="ARBA" id="ARBA00009626"/>
    </source>
</evidence>
<comment type="cofactor">
    <cofactor evidence="1">
        <name>FAD</name>
        <dbReference type="ChEBI" id="CHEBI:57692"/>
    </cofactor>
</comment>
<keyword evidence="7" id="KW-0805">Transcription regulation</keyword>
<dbReference type="eggNOG" id="KOG2404">
    <property type="taxonomic scope" value="Eukaryota"/>
</dbReference>
<dbReference type="InParanoid" id="A9V3F5"/>
<dbReference type="KEGG" id="mbr:MONBRDRAFT_37712"/>
<evidence type="ECO:0000256" key="10">
    <source>
        <dbReference type="SAM" id="Coils"/>
    </source>
</evidence>